<feature type="compositionally biased region" description="Basic and acidic residues" evidence="1">
    <location>
        <begin position="230"/>
        <end position="251"/>
    </location>
</feature>
<name>A0ABR7V6W1_9FLAO</name>
<protein>
    <submittedName>
        <fullName evidence="3">Transposase</fullName>
    </submittedName>
</protein>
<dbReference type="PANTHER" id="PTHR34322">
    <property type="entry name" value="TRANSPOSASE, Y1_TNP DOMAIN-CONTAINING"/>
    <property type="match status" value="1"/>
</dbReference>
<evidence type="ECO:0000259" key="2">
    <source>
        <dbReference type="SMART" id="SM01321"/>
    </source>
</evidence>
<evidence type="ECO:0000313" key="3">
    <source>
        <dbReference type="EMBL" id="MBD0779386.1"/>
    </source>
</evidence>
<dbReference type="PANTHER" id="PTHR34322:SF2">
    <property type="entry name" value="TRANSPOSASE IS200-LIKE DOMAIN-CONTAINING PROTEIN"/>
    <property type="match status" value="1"/>
</dbReference>
<dbReference type="SUPFAM" id="SSF143422">
    <property type="entry name" value="Transposase IS200-like"/>
    <property type="match status" value="1"/>
</dbReference>
<dbReference type="InterPro" id="IPR036515">
    <property type="entry name" value="Transposase_17_sf"/>
</dbReference>
<feature type="compositionally biased region" description="Basic and acidic residues" evidence="1">
    <location>
        <begin position="195"/>
        <end position="213"/>
    </location>
</feature>
<dbReference type="RefSeq" id="WP_188244828.1">
    <property type="nucleotide sequence ID" value="NZ_JABTCF010000011.1"/>
</dbReference>
<dbReference type="EMBL" id="JABTCF010000011">
    <property type="protein sequence ID" value="MBD0779386.1"/>
    <property type="molecule type" value="Genomic_DNA"/>
</dbReference>
<sequence length="322" mass="36519">MNLEKLEKDRYYHIYNRGINGEAIFNNEENKRYFLELANKYLSEKVAVLAYCLLGNHYHLAIRTLSDEKSVTQAFSNLFNAYAKAFNKREGRTGSLFEKHFKRILINDENYLRNLIVYIHLNPQNHGVSKDFSTFGFSSYHLFITKEGKEILKVNHEETLALFEDVENMEYVHREKLGKSVGIPDLQGSGNLAGHPEDKNPNRHEIANGKKQDLQGVVDEGDLLVGLNTDEEKRPGTQRDNGIKKENHTKSDLQGSGNLAGLPKDKNPNRHVIANEKKQDLQGVVDEGDLLVGLNTDEEKKLGTQGGNGNEKENHTKFEVQG</sequence>
<feature type="region of interest" description="Disordered" evidence="1">
    <location>
        <begin position="182"/>
        <end position="269"/>
    </location>
</feature>
<feature type="non-terminal residue" evidence="3">
    <location>
        <position position="322"/>
    </location>
</feature>
<gene>
    <name evidence="3" type="ORF">HPE56_16425</name>
</gene>
<keyword evidence="4" id="KW-1185">Reference proteome</keyword>
<dbReference type="Gene3D" id="3.30.70.1290">
    <property type="entry name" value="Transposase IS200-like"/>
    <property type="match status" value="1"/>
</dbReference>
<evidence type="ECO:0000256" key="1">
    <source>
        <dbReference type="SAM" id="MobiDB-lite"/>
    </source>
</evidence>
<evidence type="ECO:0000313" key="4">
    <source>
        <dbReference type="Proteomes" id="UP001166021"/>
    </source>
</evidence>
<organism evidence="3 4">
    <name type="scientific">Maribacter aquimaris</name>
    <dbReference type="NCBI Taxonomy" id="2737171"/>
    <lineage>
        <taxon>Bacteria</taxon>
        <taxon>Pseudomonadati</taxon>
        <taxon>Bacteroidota</taxon>
        <taxon>Flavobacteriia</taxon>
        <taxon>Flavobacteriales</taxon>
        <taxon>Flavobacteriaceae</taxon>
        <taxon>Maribacter</taxon>
    </lineage>
</organism>
<feature type="domain" description="Transposase IS200-like" evidence="2">
    <location>
        <begin position="7"/>
        <end position="122"/>
    </location>
</feature>
<feature type="compositionally biased region" description="Basic and acidic residues" evidence="1">
    <location>
        <begin position="310"/>
        <end position="322"/>
    </location>
</feature>
<dbReference type="Proteomes" id="UP001166021">
    <property type="component" value="Unassembled WGS sequence"/>
</dbReference>
<dbReference type="InterPro" id="IPR002686">
    <property type="entry name" value="Transposase_17"/>
</dbReference>
<accession>A0ABR7V6W1</accession>
<dbReference type="SMART" id="SM01321">
    <property type="entry name" value="Y1_Tnp"/>
    <property type="match status" value="1"/>
</dbReference>
<reference evidence="3" key="1">
    <citation type="submission" date="2020-05" db="EMBL/GenBank/DDBJ databases">
        <title>The draft genome sequence of Maribacter sp. ANRC-HE7.</title>
        <authorList>
            <person name="Mu L."/>
        </authorList>
    </citation>
    <scope>NUCLEOTIDE SEQUENCE</scope>
    <source>
        <strain evidence="3">ANRC-HE7</strain>
    </source>
</reference>
<comment type="caution">
    <text evidence="3">The sequence shown here is derived from an EMBL/GenBank/DDBJ whole genome shotgun (WGS) entry which is preliminary data.</text>
</comment>
<feature type="region of interest" description="Disordered" evidence="1">
    <location>
        <begin position="294"/>
        <end position="322"/>
    </location>
</feature>
<proteinExistence type="predicted"/>